<dbReference type="Gene3D" id="2.30.29.30">
    <property type="entry name" value="Pleckstrin-homology domain (PH domain)/Phosphotyrosine-binding domain (PTB)"/>
    <property type="match status" value="1"/>
</dbReference>
<feature type="region of interest" description="Disordered" evidence="2">
    <location>
        <begin position="83"/>
        <end position="111"/>
    </location>
</feature>
<organism evidence="4 5">
    <name type="scientific">Dimorphilus gyrociliatus</name>
    <dbReference type="NCBI Taxonomy" id="2664684"/>
    <lineage>
        <taxon>Eukaryota</taxon>
        <taxon>Metazoa</taxon>
        <taxon>Spiralia</taxon>
        <taxon>Lophotrochozoa</taxon>
        <taxon>Annelida</taxon>
        <taxon>Polychaeta</taxon>
        <taxon>Polychaeta incertae sedis</taxon>
        <taxon>Dinophilidae</taxon>
        <taxon>Dimorphilus</taxon>
    </lineage>
</organism>
<evidence type="ECO:0000256" key="1">
    <source>
        <dbReference type="SAM" id="Coils"/>
    </source>
</evidence>
<name>A0A7I8W8K1_9ANNE</name>
<feature type="compositionally biased region" description="Basic and acidic residues" evidence="2">
    <location>
        <begin position="1035"/>
        <end position="1046"/>
    </location>
</feature>
<proteinExistence type="predicted"/>
<feature type="compositionally biased region" description="Polar residues" evidence="2">
    <location>
        <begin position="629"/>
        <end position="645"/>
    </location>
</feature>
<keyword evidence="5" id="KW-1185">Reference proteome</keyword>
<dbReference type="InterPro" id="IPR011993">
    <property type="entry name" value="PH-like_dom_sf"/>
</dbReference>
<keyword evidence="1" id="KW-0175">Coiled coil</keyword>
<dbReference type="SUPFAM" id="SSF50729">
    <property type="entry name" value="PH domain-like"/>
    <property type="match status" value="1"/>
</dbReference>
<feature type="region of interest" description="Disordered" evidence="2">
    <location>
        <begin position="1035"/>
        <end position="1059"/>
    </location>
</feature>
<dbReference type="GO" id="GO:0051015">
    <property type="term" value="F:actin filament binding"/>
    <property type="evidence" value="ECO:0007669"/>
    <property type="project" value="TreeGrafter"/>
</dbReference>
<feature type="compositionally biased region" description="Basic and acidic residues" evidence="2">
    <location>
        <begin position="544"/>
        <end position="564"/>
    </location>
</feature>
<feature type="region of interest" description="Disordered" evidence="2">
    <location>
        <begin position="593"/>
        <end position="649"/>
    </location>
</feature>
<evidence type="ECO:0000313" key="5">
    <source>
        <dbReference type="Proteomes" id="UP000549394"/>
    </source>
</evidence>
<gene>
    <name evidence="4" type="ORF">DGYR_LOCUS11697</name>
</gene>
<feature type="compositionally biased region" description="Basic and acidic residues" evidence="2">
    <location>
        <begin position="441"/>
        <end position="452"/>
    </location>
</feature>
<feature type="coiled-coil region" evidence="1">
    <location>
        <begin position="1496"/>
        <end position="1534"/>
    </location>
</feature>
<feature type="coiled-coil region" evidence="1">
    <location>
        <begin position="2183"/>
        <end position="2228"/>
    </location>
</feature>
<dbReference type="OrthoDB" id="9942268at2759"/>
<accession>A0A7I8W8K1</accession>
<dbReference type="PANTHER" id="PTHR17271:SF1">
    <property type="entry name" value="PROTEIN OUTSPREAD"/>
    <property type="match status" value="1"/>
</dbReference>
<dbReference type="Proteomes" id="UP000549394">
    <property type="component" value="Unassembled WGS sequence"/>
</dbReference>
<feature type="coiled-coil region" evidence="1">
    <location>
        <begin position="2102"/>
        <end position="2143"/>
    </location>
</feature>
<dbReference type="EMBL" id="CAJFCJ010000020">
    <property type="protein sequence ID" value="CAD5124105.1"/>
    <property type="molecule type" value="Genomic_DNA"/>
</dbReference>
<protein>
    <submittedName>
        <fullName evidence="4">DgyrCDS12407</fullName>
    </submittedName>
</protein>
<reference evidence="4 5" key="1">
    <citation type="submission" date="2020-08" db="EMBL/GenBank/DDBJ databases">
        <authorList>
            <person name="Hejnol A."/>
        </authorList>
    </citation>
    <scope>NUCLEOTIDE SEQUENCE [LARGE SCALE GENOMIC DNA]</scope>
</reference>
<dbReference type="InterPro" id="IPR001849">
    <property type="entry name" value="PH_domain"/>
</dbReference>
<feature type="compositionally biased region" description="Polar residues" evidence="2">
    <location>
        <begin position="468"/>
        <end position="477"/>
    </location>
</feature>
<evidence type="ECO:0000313" key="4">
    <source>
        <dbReference type="EMBL" id="CAD5124105.1"/>
    </source>
</evidence>
<comment type="caution">
    <text evidence="4">The sequence shown here is derived from an EMBL/GenBank/DDBJ whole genome shotgun (WGS) entry which is preliminary data.</text>
</comment>
<feature type="domain" description="PH" evidence="3">
    <location>
        <begin position="253"/>
        <end position="362"/>
    </location>
</feature>
<dbReference type="PANTHER" id="PTHR17271">
    <property type="entry name" value="PLECKSTRIN HOMOLOGY PH DOMAIN-CONTAINING PROTEIN"/>
    <property type="match status" value="1"/>
</dbReference>
<feature type="compositionally biased region" description="Polar residues" evidence="2">
    <location>
        <begin position="593"/>
        <end position="612"/>
    </location>
</feature>
<dbReference type="SMART" id="SM00233">
    <property type="entry name" value="PH"/>
    <property type="match status" value="1"/>
</dbReference>
<dbReference type="InterPro" id="IPR052223">
    <property type="entry name" value="Actin_Cytoskeleton_Reg"/>
</dbReference>
<feature type="compositionally biased region" description="Polar residues" evidence="2">
    <location>
        <begin position="172"/>
        <end position="188"/>
    </location>
</feature>
<feature type="coiled-coil region" evidence="1">
    <location>
        <begin position="1749"/>
        <end position="1902"/>
    </location>
</feature>
<dbReference type="PROSITE" id="PS50003">
    <property type="entry name" value="PH_DOMAIN"/>
    <property type="match status" value="1"/>
</dbReference>
<feature type="coiled-coil region" evidence="1">
    <location>
        <begin position="1381"/>
        <end position="1411"/>
    </location>
</feature>
<feature type="region of interest" description="Disordered" evidence="2">
    <location>
        <begin position="141"/>
        <end position="239"/>
    </location>
</feature>
<dbReference type="GO" id="GO:0015629">
    <property type="term" value="C:actin cytoskeleton"/>
    <property type="evidence" value="ECO:0007669"/>
    <property type="project" value="TreeGrafter"/>
</dbReference>
<feature type="compositionally biased region" description="Polar residues" evidence="2">
    <location>
        <begin position="209"/>
        <end position="218"/>
    </location>
</feature>
<evidence type="ECO:0000259" key="3">
    <source>
        <dbReference type="PROSITE" id="PS50003"/>
    </source>
</evidence>
<feature type="compositionally biased region" description="Low complexity" evidence="2">
    <location>
        <begin position="530"/>
        <end position="543"/>
    </location>
</feature>
<evidence type="ECO:0000256" key="2">
    <source>
        <dbReference type="SAM" id="MobiDB-lite"/>
    </source>
</evidence>
<sequence length="2296" mass="263957">MLGTFYGYHGILDDVNHSNFTYMDYLEFYYNYYYHFLPSSVTSNPPSDTSSLIAHCSSTSDAPVMHGIPPDIRTFKGVRDMKHKGSVSDGLKRSSSLSDLPESEDSKPKSLYETLLSDSKKRPLSRYERFAHLPSSKPIFDYNASDLDEHDKPRTRRSRSVTRKETDWDNTFPRSSKATSRTSFTSDRNLPPSRAIRLGSWNPGEKTGARTSPLTIRNATDEHKINTSDSSPARTESESFYPVRKRYESEYSQYTKKGWLVRLKDKVNGNRENIKDIGQENWQKHWFVLNGTQLRYYKDSRAEEAGHSDGNVDLRDCTHLYEKEVGRNYGFEIKSLKGTTTLSAMTTGIRNNWLTLMRKAMHHAGVAPETQRLDSPNSKKSLKFGLDYNQKQAPSGRQLPDLPKDEQLDEVEKNVRRIHQRSLTDFINKPKFYEVGNNVDVDNKRNRTDSERSTSSSPCTPRGERNGKSSSENNSSPCGGKMISKKSKAPSAKIKERSRAKSPRVKSPPLRTISNGETHSSKRLGGGSGSSSPSNSTPGTPTKSKYEQGDKMDMGEEDKAEKKSLAKSTSSGAISAGDTALVDLLETEVDSLKTQLEQSQNRNSKLQHQISELRSKTHQRQASRDSVVGSPSTPSRKHSQVQTYLDDSDTGESIDVLQAKLVDHQRQATMIKAQMSRLSEQVAATEQTATRHADEAKNYRRQLDACAQRLVSAERQIDQFRSDLRKEQDKNAEKDMKLKQLERDFFEKDDFLRRKSVELDETKNRVKSLQTKLLDVDELEGQLQDSMLEARAVTDELSQCQIKIRSKEQALRIQQERFQSALKENDQLRERLQTLEAELEAPKQKKANESPMDRSDVLLQEKNKEIADLQNRLEDTENTLRESNRNCSVLRSQLEHELEEGMKIRQELATSEEKLREANQEIEAVARHDDDASKVEFRKYESEMAELERENEKVMEMINAKNEELMETVKEKETLAKQLSNMKSSVEINSRMETRYKEAISELQRVEEEKRKLREDFETSMTRKDNELREARRNIENLKEVNKESEGSDADDPAESRRKYERAISEIKRLRKRCNETQDSLDKIEIAYAGIKQQLESVDEDYQEQLRLMCARVEDLTNKLTVTERKKRRESLVIDLQILSDIDKQVQVLEETFSINAYEQEEEEKEKSEEMSLPINLGPPPQVAVIAPDGSQGIDNSPRINDKEHDTEIDDLISDTCSTTSESSSTDQLQVLHNRLVRVLESISTEDKTSNLEATEKQYRDARKKLRLSLDMIDSTRKKLKDLVSALQSLDFSRASENTLENVVHGLKDALLVTDSVEYDSIYNKESKIDKMDDHGTKTLKLNALAEKLAIEAIVVGEMAYVVRSQTNKQMTERDMYLSEMRDAHSQILELECKLEEMQVEKNQIDKAKNDSLSTYAQLLAEKMVLQAELYLSMQKTEVPKTKIESDALGNVLASEAVSRCSQTDIEGLCPVARSALVQAELSAAVSHLRRGLCTCSNDRERIDLVESELKLAKERLEEREKALEQAVTKYLNENVAKVAKVSKENKVQAVLQRKASETSLSLPENEEKAKHVNEALAEEVQQTMQHFKSFFDVQTIEEADDTLLEELADIVTKKAVISGQLAYMHEHFEKRVLLHMFNRTDSGLPSSPPDVYKAHIDSLVADSLQQDAAMKDSMANYLKHFGADGMEMSCSLTSRLAQLAADLGKVEDSLQKRCRPASGNDLADIVAREAVFHAQLAYVAYTLKYEHAAKLEELKAKYTDRKEVETKREVEYRQDDRQQLYSEIENMEKELHRAHLALEQIRQDKENQLAVLHARVAQMEAEDAICKAHLEKLQNERDSDIEHLRNRVEKLQLALEEKSSRYQIEFSSLQAESDLLLQNERDRYEKQIDEERQKFQVELERLMGSRREDSAVQARIHQLESELQDAYDSNKRRLAVEKATHTRLMNKAKEEWQSMSILMRNSPEDETKVVSKYKQEMERMKELYDRGLVCIERTNEQIINEMKVTHERELQKLKLEREEELKEEVRATQTDGGLVTALDSLRKAQREELEMERKKYADLERKVLSSEEIQSLQRQHDEDMELMQKEIKCVGDKLSLSNLEKAQMEERIEKQAKLVTELKEKVEELLERNDELNLKLEHDIEVLSKKVTTASSDCQLHSLDLKLKETDIERIKDEKRSLHIRLRQALHDKEEATADSESLQAQHSLIVRQLQSEKDELSERLRRKESGSTRRRKSLIAEIEALQNMNRESWDPRRAFSISEEESNVNSTAFHPTDKLKWRHDKSHSIDEYLRISDV</sequence>
<dbReference type="Pfam" id="PF00169">
    <property type="entry name" value="PH"/>
    <property type="match status" value="1"/>
</dbReference>
<feature type="region of interest" description="Disordered" evidence="2">
    <location>
        <begin position="438"/>
        <end position="577"/>
    </location>
</feature>
<feature type="coiled-coil region" evidence="1">
    <location>
        <begin position="2004"/>
        <end position="2070"/>
    </location>
</feature>